<keyword evidence="2" id="KW-1185">Reference proteome</keyword>
<organism evidence="1 2">
    <name type="scientific">Pseudomonas veronii</name>
    <dbReference type="NCBI Taxonomy" id="76761"/>
    <lineage>
        <taxon>Bacteria</taxon>
        <taxon>Pseudomonadati</taxon>
        <taxon>Pseudomonadota</taxon>
        <taxon>Gammaproteobacteria</taxon>
        <taxon>Pseudomonadales</taxon>
        <taxon>Pseudomonadaceae</taxon>
        <taxon>Pseudomonas</taxon>
    </lineage>
</organism>
<dbReference type="EMBL" id="JAEILD010000320">
    <property type="protein sequence ID" value="MBI6654065.1"/>
    <property type="molecule type" value="Genomic_DNA"/>
</dbReference>
<protein>
    <recommendedName>
        <fullName evidence="3">Restriction endonuclease</fullName>
    </recommendedName>
</protein>
<dbReference type="RefSeq" id="WP_198731783.1">
    <property type="nucleotide sequence ID" value="NZ_JAEILD010000320.1"/>
</dbReference>
<evidence type="ECO:0008006" key="3">
    <source>
        <dbReference type="Google" id="ProtNLM"/>
    </source>
</evidence>
<sequence>VFFGVRYSDLPTFFARFSGSAGTVDDYYYDTPLKKKPFLVSGKKIYLFSEKLLLSCFPLLLIQTIKDARVEDAKAQLGLDVEAYIGGLLKKTALKVFDEKALKTIYRENNIPSLGSKVTDFAIDGESVVLLESKAIEQTDWLKVNTDPVELKKRLDQDFIKAVIQAEKCAMFLSQTEEFRGRNFKAVVVTYDDFGISTASSIKQLIGVDIEDEVKKQCNGECPISLDDIVFIAISDFEALTFAIENEMVKLDEIIEECLGEQSFNTGMSFRKAIMDRCEFDVYKQAGDVLTSDDSFIQQLVNFSNSGHALNVQRPQELIVMHDEVMRSINFSFL</sequence>
<evidence type="ECO:0000313" key="1">
    <source>
        <dbReference type="EMBL" id="MBI6654065.1"/>
    </source>
</evidence>
<accession>A0ABS0VVE6</accession>
<reference evidence="1 2" key="1">
    <citation type="submission" date="2020-12" db="EMBL/GenBank/DDBJ databases">
        <title>Comparative genomic insights into the epidemiology and virulence of plant pathogenic Pseudomonads from Turkey.</title>
        <authorList>
            <person name="Dillon M."/>
            <person name="Ruiz-Bedoya T."/>
            <person name="Bendalovic-Torma C."/>
            <person name="Guttman K.M."/>
            <person name="Kwak H."/>
            <person name="Middleton M.A."/>
            <person name="Wang P.W."/>
            <person name="Horuz S."/>
            <person name="Aysan Y."/>
            <person name="Guttman D.S."/>
        </authorList>
    </citation>
    <scope>NUCLEOTIDE SEQUENCE [LARGE SCALE GENOMIC DNA]</scope>
    <source>
        <strain evidence="1 2">S4_EA_3a</strain>
    </source>
</reference>
<name>A0ABS0VVE6_PSEVE</name>
<feature type="non-terminal residue" evidence="1">
    <location>
        <position position="1"/>
    </location>
</feature>
<comment type="caution">
    <text evidence="1">The sequence shown here is derived from an EMBL/GenBank/DDBJ whole genome shotgun (WGS) entry which is preliminary data.</text>
</comment>
<evidence type="ECO:0000313" key="2">
    <source>
        <dbReference type="Proteomes" id="UP000614123"/>
    </source>
</evidence>
<gene>
    <name evidence="1" type="ORF">YA0849_34710</name>
</gene>
<proteinExistence type="predicted"/>
<dbReference type="Proteomes" id="UP000614123">
    <property type="component" value="Unassembled WGS sequence"/>
</dbReference>